<accession>A0A1I7EW66</accession>
<evidence type="ECO:0000313" key="4">
    <source>
        <dbReference type="Proteomes" id="UP000199138"/>
    </source>
</evidence>
<evidence type="ECO:0000259" key="2">
    <source>
        <dbReference type="Pfam" id="PF07883"/>
    </source>
</evidence>
<dbReference type="STRING" id="1224947.SAMN05216480_101326"/>
<organism evidence="3 4">
    <name type="scientific">Pustulibacterium marinum</name>
    <dbReference type="NCBI Taxonomy" id="1224947"/>
    <lineage>
        <taxon>Bacteria</taxon>
        <taxon>Pseudomonadati</taxon>
        <taxon>Bacteroidota</taxon>
        <taxon>Flavobacteriia</taxon>
        <taxon>Flavobacteriales</taxon>
        <taxon>Flavobacteriaceae</taxon>
        <taxon>Pustulibacterium</taxon>
    </lineage>
</organism>
<name>A0A1I7EW66_9FLAO</name>
<keyword evidence="4" id="KW-1185">Reference proteome</keyword>
<dbReference type="InterPro" id="IPR014710">
    <property type="entry name" value="RmlC-like_jellyroll"/>
</dbReference>
<gene>
    <name evidence="3" type="ORF">SAMN05216480_101326</name>
</gene>
<dbReference type="PANTHER" id="PTHR43698">
    <property type="entry name" value="RIBD C-TERMINAL DOMAIN CONTAINING PROTEIN"/>
    <property type="match status" value="1"/>
</dbReference>
<dbReference type="InterPro" id="IPR047263">
    <property type="entry name" value="HNL-like_cupin"/>
</dbReference>
<dbReference type="RefSeq" id="WP_218157902.1">
    <property type="nucleotide sequence ID" value="NZ_FPBK01000001.1"/>
</dbReference>
<feature type="chain" id="PRO_5011442506" evidence="1">
    <location>
        <begin position="19"/>
        <end position="166"/>
    </location>
</feature>
<dbReference type="CDD" id="cd02233">
    <property type="entry name" value="cupin_HNL-like"/>
    <property type="match status" value="1"/>
</dbReference>
<dbReference type="SUPFAM" id="SSF51182">
    <property type="entry name" value="RmlC-like cupins"/>
    <property type="match status" value="1"/>
</dbReference>
<reference evidence="3 4" key="1">
    <citation type="submission" date="2016-10" db="EMBL/GenBank/DDBJ databases">
        <authorList>
            <person name="de Groot N.N."/>
        </authorList>
    </citation>
    <scope>NUCLEOTIDE SEQUENCE [LARGE SCALE GENOMIC DNA]</scope>
    <source>
        <strain evidence="3 4">CGMCC 1.12333</strain>
    </source>
</reference>
<dbReference type="InterPro" id="IPR013096">
    <property type="entry name" value="Cupin_2"/>
</dbReference>
<protein>
    <submittedName>
        <fullName evidence="3">Cupin domain protein</fullName>
    </submittedName>
</protein>
<feature type="signal peptide" evidence="1">
    <location>
        <begin position="1"/>
        <end position="18"/>
    </location>
</feature>
<sequence length="166" mass="18257">MMKIAMKLLLVGAMFSSALFISCGCDTQNETTKTAQLDFIFPKGEKGPEKNFTGNAYNIGLVASDTTYTTAVGNVYFEPGARSNWHTHSAGQILLITDGEGYHQIEGQPIQVLHKGDVVKCPPNTRHWHGASPNKGMQQLYVVPNTEKGIVNWMEPVTDAQYKNLP</sequence>
<keyword evidence="1" id="KW-0732">Signal</keyword>
<dbReference type="InterPro" id="IPR011051">
    <property type="entry name" value="RmlC_Cupin_sf"/>
</dbReference>
<proteinExistence type="predicted"/>
<dbReference type="PROSITE" id="PS51257">
    <property type="entry name" value="PROKAR_LIPOPROTEIN"/>
    <property type="match status" value="1"/>
</dbReference>
<evidence type="ECO:0000313" key="3">
    <source>
        <dbReference type="EMBL" id="SFU28129.1"/>
    </source>
</evidence>
<dbReference type="Proteomes" id="UP000199138">
    <property type="component" value="Unassembled WGS sequence"/>
</dbReference>
<dbReference type="Gene3D" id="2.60.120.10">
    <property type="entry name" value="Jelly Rolls"/>
    <property type="match status" value="1"/>
</dbReference>
<dbReference type="AlphaFoldDB" id="A0A1I7EW66"/>
<dbReference type="EMBL" id="FPBK01000001">
    <property type="protein sequence ID" value="SFU28129.1"/>
    <property type="molecule type" value="Genomic_DNA"/>
</dbReference>
<evidence type="ECO:0000256" key="1">
    <source>
        <dbReference type="SAM" id="SignalP"/>
    </source>
</evidence>
<feature type="domain" description="Cupin type-2" evidence="2">
    <location>
        <begin position="75"/>
        <end position="132"/>
    </location>
</feature>
<dbReference type="Pfam" id="PF07883">
    <property type="entry name" value="Cupin_2"/>
    <property type="match status" value="1"/>
</dbReference>
<dbReference type="PANTHER" id="PTHR43698:SF1">
    <property type="entry name" value="BLL4564 PROTEIN"/>
    <property type="match status" value="1"/>
</dbReference>